<dbReference type="AlphaFoldDB" id="A0A392M5J2"/>
<evidence type="ECO:0000313" key="3">
    <source>
        <dbReference type="EMBL" id="MCH82606.1"/>
    </source>
</evidence>
<sequence length="117" mass="13077">MLQSLAKNVQRVTLATLSSEFLVIPFGSSEPLKLEICITPLMQIYGKTLTGKMIPVRVKSLDTIVNVKKKFLDKEGYAVPDQVLIFAGKQLEDNLTLANYNIQDKSTIDFMLRLTGD</sequence>
<dbReference type="Proteomes" id="UP000265520">
    <property type="component" value="Unassembled WGS sequence"/>
</dbReference>
<dbReference type="GO" id="GO:0003729">
    <property type="term" value="F:mRNA binding"/>
    <property type="evidence" value="ECO:0007669"/>
    <property type="project" value="UniProtKB-ARBA"/>
</dbReference>
<dbReference type="InterPro" id="IPR029071">
    <property type="entry name" value="Ubiquitin-like_domsf"/>
</dbReference>
<keyword evidence="4" id="KW-1185">Reference proteome</keyword>
<keyword evidence="1" id="KW-1017">Isopeptide bond</keyword>
<dbReference type="PRINTS" id="PR00348">
    <property type="entry name" value="UBIQUITIN"/>
</dbReference>
<dbReference type="EMBL" id="LXQA010003923">
    <property type="protein sequence ID" value="MCH82606.1"/>
    <property type="molecule type" value="Genomic_DNA"/>
</dbReference>
<protein>
    <submittedName>
        <fullName evidence="3">Ubiquitin</fullName>
    </submittedName>
</protein>
<name>A0A392M5J2_9FABA</name>
<dbReference type="SMART" id="SM00213">
    <property type="entry name" value="UBQ"/>
    <property type="match status" value="1"/>
</dbReference>
<dbReference type="Gene3D" id="3.10.20.90">
    <property type="entry name" value="Phosphatidylinositol 3-kinase Catalytic Subunit, Chain A, domain 1"/>
    <property type="match status" value="1"/>
</dbReference>
<dbReference type="PROSITE" id="PS50053">
    <property type="entry name" value="UBIQUITIN_2"/>
    <property type="match status" value="1"/>
</dbReference>
<accession>A0A392M5J2</accession>
<comment type="caution">
    <text evidence="3">The sequence shown here is derived from an EMBL/GenBank/DDBJ whole genome shotgun (WGS) entry which is preliminary data.</text>
</comment>
<evidence type="ECO:0000256" key="1">
    <source>
        <dbReference type="ARBA" id="ARBA00022499"/>
    </source>
</evidence>
<dbReference type="SUPFAM" id="SSF54236">
    <property type="entry name" value="Ubiquitin-like"/>
    <property type="match status" value="1"/>
</dbReference>
<reference evidence="3 4" key="1">
    <citation type="journal article" date="2018" name="Front. Plant Sci.">
        <title>Red Clover (Trifolium pratense) and Zigzag Clover (T. medium) - A Picture of Genomic Similarities and Differences.</title>
        <authorList>
            <person name="Dluhosova J."/>
            <person name="Istvanek J."/>
            <person name="Nedelnik J."/>
            <person name="Repkova J."/>
        </authorList>
    </citation>
    <scope>NUCLEOTIDE SEQUENCE [LARGE SCALE GENOMIC DNA]</scope>
    <source>
        <strain evidence="4">cv. 10/8</strain>
        <tissue evidence="3">Leaf</tissue>
    </source>
</reference>
<dbReference type="InterPro" id="IPR050158">
    <property type="entry name" value="Ubiquitin_ubiquitin-like"/>
</dbReference>
<proteinExistence type="predicted"/>
<dbReference type="InterPro" id="IPR019956">
    <property type="entry name" value="Ubiquitin_dom"/>
</dbReference>
<dbReference type="PANTHER" id="PTHR10666">
    <property type="entry name" value="UBIQUITIN"/>
    <property type="match status" value="1"/>
</dbReference>
<evidence type="ECO:0000313" key="4">
    <source>
        <dbReference type="Proteomes" id="UP000265520"/>
    </source>
</evidence>
<evidence type="ECO:0000259" key="2">
    <source>
        <dbReference type="PROSITE" id="PS50053"/>
    </source>
</evidence>
<dbReference type="InterPro" id="IPR000626">
    <property type="entry name" value="Ubiquitin-like_dom"/>
</dbReference>
<organism evidence="3 4">
    <name type="scientific">Trifolium medium</name>
    <dbReference type="NCBI Taxonomy" id="97028"/>
    <lineage>
        <taxon>Eukaryota</taxon>
        <taxon>Viridiplantae</taxon>
        <taxon>Streptophyta</taxon>
        <taxon>Embryophyta</taxon>
        <taxon>Tracheophyta</taxon>
        <taxon>Spermatophyta</taxon>
        <taxon>Magnoliopsida</taxon>
        <taxon>eudicotyledons</taxon>
        <taxon>Gunneridae</taxon>
        <taxon>Pentapetalae</taxon>
        <taxon>rosids</taxon>
        <taxon>fabids</taxon>
        <taxon>Fabales</taxon>
        <taxon>Fabaceae</taxon>
        <taxon>Papilionoideae</taxon>
        <taxon>50 kb inversion clade</taxon>
        <taxon>NPAAA clade</taxon>
        <taxon>Hologalegina</taxon>
        <taxon>IRL clade</taxon>
        <taxon>Trifolieae</taxon>
        <taxon>Trifolium</taxon>
    </lineage>
</organism>
<feature type="domain" description="Ubiquitin-like" evidence="2">
    <location>
        <begin position="42"/>
        <end position="117"/>
    </location>
</feature>
<gene>
    <name evidence="3" type="ORF">A2U01_0003417</name>
</gene>
<dbReference type="Pfam" id="PF00240">
    <property type="entry name" value="ubiquitin"/>
    <property type="match status" value="1"/>
</dbReference>